<dbReference type="SUPFAM" id="SSF52540">
    <property type="entry name" value="P-loop containing nucleoside triphosphate hydrolases"/>
    <property type="match status" value="1"/>
</dbReference>
<dbReference type="PANTHER" id="PTHR11783">
    <property type="entry name" value="SULFOTRANSFERASE SULT"/>
    <property type="match status" value="1"/>
</dbReference>
<accession>A0A285C1P0</accession>
<dbReference type="RefSeq" id="WP_096294197.1">
    <property type="nucleotide sequence ID" value="NZ_LT907782.1"/>
</dbReference>
<dbReference type="Gene3D" id="3.40.50.300">
    <property type="entry name" value="P-loop containing nucleotide triphosphate hydrolases"/>
    <property type="match status" value="1"/>
</dbReference>
<protein>
    <submittedName>
        <fullName evidence="4">Aryl sulfotransferase</fullName>
    </submittedName>
</protein>
<feature type="domain" description="Sulfotransferase" evidence="3">
    <location>
        <begin position="31"/>
        <end position="281"/>
    </location>
</feature>
<keyword evidence="2 4" id="KW-0808">Transferase</keyword>
<proteinExistence type="inferred from homology"/>
<dbReference type="GO" id="GO:0008146">
    <property type="term" value="F:sulfotransferase activity"/>
    <property type="evidence" value="ECO:0007669"/>
    <property type="project" value="InterPro"/>
</dbReference>
<evidence type="ECO:0000259" key="3">
    <source>
        <dbReference type="Pfam" id="PF00685"/>
    </source>
</evidence>
<dbReference type="InterPro" id="IPR027417">
    <property type="entry name" value="P-loop_NTPase"/>
</dbReference>
<dbReference type="InterPro" id="IPR000863">
    <property type="entry name" value="Sulfotransferase_dom"/>
</dbReference>
<evidence type="ECO:0000256" key="2">
    <source>
        <dbReference type="ARBA" id="ARBA00022679"/>
    </source>
</evidence>
<dbReference type="Proteomes" id="UP000242498">
    <property type="component" value="Chromosome I"/>
</dbReference>
<dbReference type="EMBL" id="LT907782">
    <property type="protein sequence ID" value="SNX61482.1"/>
    <property type="molecule type" value="Genomic_DNA"/>
</dbReference>
<sequence length="299" mass="34923">MSTLIEWPVKSKELHSNHFDTTIWNDFQFRPDDIVIATYAKSGTTWTQQIVGQLLFNGDPDLAVAEMSPWLDLRVPPKAIKLPQVEAQKHRRFLKTHLPIDALVYSPKAKYIYIGRDGRDVLWSLYNHYSNGNQAMYAALNDTPGLIGPSFTPLPTDIRKCWHDWMDKDGYPFWPFWENIRSWWKIRELPNLLLLHFNDLKRDMPGEMRRIARFLDIPINEDRWPFIVEYCTFDWMKNNATRSVPLGGAFWDEGAKVFINKGVNGRWMDTLTADDSAQYEARAVKELGLECAHWLASKF</sequence>
<dbReference type="Pfam" id="PF00685">
    <property type="entry name" value="Sulfotransfer_1"/>
    <property type="match status" value="1"/>
</dbReference>
<name>A0A285C1P0_9PROT</name>
<evidence type="ECO:0000256" key="1">
    <source>
        <dbReference type="ARBA" id="ARBA00005771"/>
    </source>
</evidence>
<gene>
    <name evidence="4" type="ORF">SAMN06296273_2933</name>
</gene>
<dbReference type="AlphaFoldDB" id="A0A285C1P0"/>
<organism evidence="4 5">
    <name type="scientific">Nitrosomonas ureae</name>
    <dbReference type="NCBI Taxonomy" id="44577"/>
    <lineage>
        <taxon>Bacteria</taxon>
        <taxon>Pseudomonadati</taxon>
        <taxon>Pseudomonadota</taxon>
        <taxon>Betaproteobacteria</taxon>
        <taxon>Nitrosomonadales</taxon>
        <taxon>Nitrosomonadaceae</taxon>
        <taxon>Nitrosomonas</taxon>
    </lineage>
</organism>
<evidence type="ECO:0000313" key="5">
    <source>
        <dbReference type="Proteomes" id="UP000242498"/>
    </source>
</evidence>
<reference evidence="4 5" key="1">
    <citation type="submission" date="2017-08" db="EMBL/GenBank/DDBJ databases">
        <authorList>
            <person name="de Groot N.N."/>
        </authorList>
    </citation>
    <scope>NUCLEOTIDE SEQUENCE [LARGE SCALE GENOMIC DNA]</scope>
    <source>
        <strain evidence="4 5">Nm15</strain>
    </source>
</reference>
<comment type="similarity">
    <text evidence="1">Belongs to the sulfotransferase 1 family.</text>
</comment>
<dbReference type="OrthoDB" id="3399180at2"/>
<evidence type="ECO:0000313" key="4">
    <source>
        <dbReference type="EMBL" id="SNX61482.1"/>
    </source>
</evidence>